<dbReference type="RefSeq" id="WP_197071871.1">
    <property type="nucleotide sequence ID" value="NZ_CDNC01000023.1"/>
</dbReference>
<reference evidence="2" key="1">
    <citation type="submission" date="2015-01" db="EMBL/GenBank/DDBJ databases">
        <authorList>
            <person name="Manzoor Shahid"/>
            <person name="Zubair Saima"/>
        </authorList>
    </citation>
    <scope>NUCLEOTIDE SEQUENCE [LARGE SCALE GENOMIC DNA]</scope>
    <source>
        <strain evidence="2">V1</strain>
    </source>
</reference>
<evidence type="ECO:0000313" key="2">
    <source>
        <dbReference type="Proteomes" id="UP000042527"/>
    </source>
</evidence>
<dbReference type="AlphaFoldDB" id="A0A0B7GZ88"/>
<organism evidence="1 2">
    <name type="scientific">Treponema phagedenis</name>
    <dbReference type="NCBI Taxonomy" id="162"/>
    <lineage>
        <taxon>Bacteria</taxon>
        <taxon>Pseudomonadati</taxon>
        <taxon>Spirochaetota</taxon>
        <taxon>Spirochaetia</taxon>
        <taxon>Spirochaetales</taxon>
        <taxon>Treponemataceae</taxon>
        <taxon>Treponema</taxon>
    </lineage>
</organism>
<evidence type="ECO:0000313" key="1">
    <source>
        <dbReference type="EMBL" id="CEM62285.1"/>
    </source>
</evidence>
<sequence>MEEEVTVNYKLTVQNEGSRQVERRVSLEEIKCIEAIAKSTAKNKRREDE</sequence>
<keyword evidence="2" id="KW-1185">Reference proteome</keyword>
<name>A0A0B7GZ88_TREPH</name>
<gene>
    <name evidence="1" type="ORF">TPHV1_30180</name>
</gene>
<proteinExistence type="predicted"/>
<accession>A0A0B7GZ88</accession>
<dbReference type="EMBL" id="CDNC01000023">
    <property type="protein sequence ID" value="CEM62285.1"/>
    <property type="molecule type" value="Genomic_DNA"/>
</dbReference>
<dbReference type="Proteomes" id="UP000042527">
    <property type="component" value="Unassembled WGS sequence"/>
</dbReference>
<protein>
    <submittedName>
        <fullName evidence="1">Uncharacterized protein</fullName>
    </submittedName>
</protein>